<feature type="transmembrane region" description="Helical" evidence="2">
    <location>
        <begin position="35"/>
        <end position="64"/>
    </location>
</feature>
<dbReference type="AlphaFoldDB" id="A0A6J4UZ27"/>
<name>A0A6J4UZ27_9BACT</name>
<evidence type="ECO:0000256" key="2">
    <source>
        <dbReference type="SAM" id="Phobius"/>
    </source>
</evidence>
<evidence type="ECO:0000256" key="1">
    <source>
        <dbReference type="SAM" id="MobiDB-lite"/>
    </source>
</evidence>
<feature type="region of interest" description="Disordered" evidence="1">
    <location>
        <begin position="1"/>
        <end position="24"/>
    </location>
</feature>
<evidence type="ECO:0008006" key="4">
    <source>
        <dbReference type="Google" id="ProtNLM"/>
    </source>
</evidence>
<gene>
    <name evidence="3" type="ORF">AVDCRST_MAG73-3804</name>
</gene>
<sequence length="222" mass="24062">MTNASNWPHGRGPRSTTNRRSFPGGDTIAGASSALVLGVAVVVGIRVWLAIPLAVAVYAGLVLLRPASPRRPSPPGSDADREQIAYQTAIANARAIRALQPRIANPGTRERVGRISERIERILAVMREDRTLAAAPLFNERLLNPFVSLLTEYVRLSSRGVTSAHGLLEKVETGDLPMIEQAVEAFYEQLHRASLLDLATLSEILAFGLDGIRATVSRRTKP</sequence>
<proteinExistence type="predicted"/>
<accession>A0A6J4UZ27</accession>
<organism evidence="3">
    <name type="scientific">uncultured Thermomicrobiales bacterium</name>
    <dbReference type="NCBI Taxonomy" id="1645740"/>
    <lineage>
        <taxon>Bacteria</taxon>
        <taxon>Pseudomonadati</taxon>
        <taxon>Thermomicrobiota</taxon>
        <taxon>Thermomicrobia</taxon>
        <taxon>Thermomicrobiales</taxon>
        <taxon>environmental samples</taxon>
    </lineage>
</organism>
<keyword evidence="2" id="KW-1133">Transmembrane helix</keyword>
<protein>
    <recommendedName>
        <fullName evidence="4">5-bromo-4-chloroindolyl phosphate hydrolysis protein</fullName>
    </recommendedName>
</protein>
<evidence type="ECO:0000313" key="3">
    <source>
        <dbReference type="EMBL" id="CAA9562067.1"/>
    </source>
</evidence>
<keyword evidence="2" id="KW-0472">Membrane</keyword>
<reference evidence="3" key="1">
    <citation type="submission" date="2020-02" db="EMBL/GenBank/DDBJ databases">
        <authorList>
            <person name="Meier V. D."/>
        </authorList>
    </citation>
    <scope>NUCLEOTIDE SEQUENCE</scope>
    <source>
        <strain evidence="3">AVDCRST_MAG73</strain>
    </source>
</reference>
<keyword evidence="2" id="KW-0812">Transmembrane</keyword>
<dbReference type="EMBL" id="CADCWE010000250">
    <property type="protein sequence ID" value="CAA9562067.1"/>
    <property type="molecule type" value="Genomic_DNA"/>
</dbReference>